<proteinExistence type="inferred from homology"/>
<accession>H1DGR6</accession>
<name>H1DGR6_9BACT</name>
<dbReference type="EMBL" id="ADMC01000022">
    <property type="protein sequence ID" value="EHP47599.1"/>
    <property type="molecule type" value="Genomic_DNA"/>
</dbReference>
<organism evidence="2 3">
    <name type="scientific">Odoribacter laneus YIT 12061</name>
    <dbReference type="NCBI Taxonomy" id="742817"/>
    <lineage>
        <taxon>Bacteria</taxon>
        <taxon>Pseudomonadati</taxon>
        <taxon>Bacteroidota</taxon>
        <taxon>Bacteroidia</taxon>
        <taxon>Bacteroidales</taxon>
        <taxon>Odoribacteraceae</taxon>
        <taxon>Odoribacter</taxon>
    </lineage>
</organism>
<dbReference type="RefSeq" id="WP_009136600.1">
    <property type="nucleotide sequence ID" value="NZ_JH594596.1"/>
</dbReference>
<dbReference type="HOGENOM" id="CLU_018816_1_0_10"/>
<keyword evidence="3" id="KW-1185">Reference proteome</keyword>
<dbReference type="Gene3D" id="1.10.287.470">
    <property type="entry name" value="Helix hairpin bin"/>
    <property type="match status" value="1"/>
</dbReference>
<dbReference type="GO" id="GO:1990281">
    <property type="term" value="C:efflux pump complex"/>
    <property type="evidence" value="ECO:0007669"/>
    <property type="project" value="TreeGrafter"/>
</dbReference>
<reference evidence="2 3" key="1">
    <citation type="submission" date="2012-01" db="EMBL/GenBank/DDBJ databases">
        <title>The Genome Sequence of Odoribacter laneus YIT 12061.</title>
        <authorList>
            <consortium name="The Broad Institute Genome Sequencing Platform"/>
            <person name="Earl A."/>
            <person name="Ward D."/>
            <person name="Feldgarden M."/>
            <person name="Gevers D."/>
            <person name="Morotomi M."/>
            <person name="Young S.K."/>
            <person name="Zeng Q."/>
            <person name="Gargeya S."/>
            <person name="Fitzgerald M."/>
            <person name="Haas B."/>
            <person name="Abouelleil A."/>
            <person name="Alvarado L."/>
            <person name="Arachchi H.M."/>
            <person name="Berlin A."/>
            <person name="Chapman S.B."/>
            <person name="Gearin G."/>
            <person name="Goldberg J."/>
            <person name="Griggs A."/>
            <person name="Gujja S."/>
            <person name="Hansen M."/>
            <person name="Heiman D."/>
            <person name="Howarth C."/>
            <person name="Larimer J."/>
            <person name="Lui A."/>
            <person name="MacDonald P.J.P."/>
            <person name="McCowen C."/>
            <person name="Montmayeur A."/>
            <person name="Murphy C."/>
            <person name="Neiman D."/>
            <person name="Pearson M."/>
            <person name="Priest M."/>
            <person name="Roberts A."/>
            <person name="Saif S."/>
            <person name="Shea T."/>
            <person name="Sisk P."/>
            <person name="Stolte C."/>
            <person name="Sykes S."/>
            <person name="Wortman J."/>
            <person name="Nusbaum C."/>
            <person name="Birren B."/>
        </authorList>
    </citation>
    <scope>NUCLEOTIDE SEQUENCE [LARGE SCALE GENOMIC DNA]</scope>
    <source>
        <strain evidence="2 3">YIT 12061</strain>
    </source>
</reference>
<dbReference type="Proteomes" id="UP000004892">
    <property type="component" value="Unassembled WGS sequence"/>
</dbReference>
<dbReference type="NCBIfam" id="TIGR01730">
    <property type="entry name" value="RND_mfp"/>
    <property type="match status" value="1"/>
</dbReference>
<comment type="similarity">
    <text evidence="1">Belongs to the membrane fusion protein (MFP) (TC 8.A.1) family.</text>
</comment>
<dbReference type="AlphaFoldDB" id="H1DGR6"/>
<evidence type="ECO:0000313" key="2">
    <source>
        <dbReference type="EMBL" id="EHP47599.1"/>
    </source>
</evidence>
<dbReference type="PANTHER" id="PTHR30469">
    <property type="entry name" value="MULTIDRUG RESISTANCE PROTEIN MDTA"/>
    <property type="match status" value="1"/>
</dbReference>
<dbReference type="GO" id="GO:0015562">
    <property type="term" value="F:efflux transmembrane transporter activity"/>
    <property type="evidence" value="ECO:0007669"/>
    <property type="project" value="TreeGrafter"/>
</dbReference>
<dbReference type="Gene3D" id="2.40.50.100">
    <property type="match status" value="1"/>
</dbReference>
<dbReference type="InterPro" id="IPR006143">
    <property type="entry name" value="RND_pump_MFP"/>
</dbReference>
<sequence length="347" mass="39432">MQNTYVLILLSLLVACTKEKNTDLTLSTRPVKVVKVGTLSTIDRTYTGTVEAEEFSILAFKVAGTLTSLPVEEGQIIPKNYVIARIDPIDYRLKYQTAESNYETAKSIYERTERLLQQNATAVQNLEIARADYIRATSALNIAKRTFGYTQLLAPFRGLVEKKYVENFQQVQVGEAIVRLVNPDKLNVRFILPETAISVMQIPKTIYVQFDTYPGRWFQADIKEYIYSSDGSGIPVTLRITDPDFKPFQKEVYPGFSAKVLLKIENTISDNFIIPASALLFENNRYYIWLVNPEQMTVQRHPVKVLFFEDKALIKKGLYPNDIIVTAGVADLKDGQKVMIQHPNNNL</sequence>
<dbReference type="PATRIC" id="fig|742817.3.peg.1541"/>
<evidence type="ECO:0000256" key="1">
    <source>
        <dbReference type="ARBA" id="ARBA00009477"/>
    </source>
</evidence>
<comment type="caution">
    <text evidence="2">The sequence shown here is derived from an EMBL/GenBank/DDBJ whole genome shotgun (WGS) entry which is preliminary data.</text>
</comment>
<dbReference type="STRING" id="742817.HMPREF9449_01452"/>
<dbReference type="Gene3D" id="2.40.30.170">
    <property type="match status" value="1"/>
</dbReference>
<gene>
    <name evidence="2" type="ORF">HMPREF9449_01452</name>
</gene>
<evidence type="ECO:0000313" key="3">
    <source>
        <dbReference type="Proteomes" id="UP000004892"/>
    </source>
</evidence>
<dbReference type="eggNOG" id="COG0845">
    <property type="taxonomic scope" value="Bacteria"/>
</dbReference>
<dbReference type="GeneID" id="98069025"/>
<dbReference type="SUPFAM" id="SSF111369">
    <property type="entry name" value="HlyD-like secretion proteins"/>
    <property type="match status" value="1"/>
</dbReference>
<protein>
    <submittedName>
        <fullName evidence="2">Efflux transporter, RND family, MFP subunit</fullName>
    </submittedName>
</protein>
<dbReference type="Gene3D" id="2.40.420.20">
    <property type="match status" value="1"/>
</dbReference>
<dbReference type="PANTHER" id="PTHR30469:SF20">
    <property type="entry name" value="EFFLUX RND TRANSPORTER PERIPLASMIC ADAPTOR SUBUNIT"/>
    <property type="match status" value="1"/>
</dbReference>